<reference evidence="2" key="1">
    <citation type="journal article" date="2021" name="Front. Microbiol.">
        <title>Comprehensive Comparative Genomics and Phenotyping of Methylobacterium Species.</title>
        <authorList>
            <person name="Alessa O."/>
            <person name="Ogura Y."/>
            <person name="Fujitani Y."/>
            <person name="Takami H."/>
            <person name="Hayashi T."/>
            <person name="Sahin N."/>
            <person name="Tani A."/>
        </authorList>
    </citation>
    <scope>NUCLEOTIDE SEQUENCE</scope>
    <source>
        <strain evidence="2">DSM 19015</strain>
    </source>
</reference>
<sequence>MSEPARQYHETSARPAAVPLRDWLAAMKEAAAQAEASGEATPTRVQARPAPIVPPPAANAPAVDPDVSELMAENLMLKAKLRIETDRYNEIQSVLAQELRNLRAHIDEEMAELAEIRADRDLWMARAEALAQPLFQKR</sequence>
<organism evidence="2 3">
    <name type="scientific">Methylobacterium iners</name>
    <dbReference type="NCBI Taxonomy" id="418707"/>
    <lineage>
        <taxon>Bacteria</taxon>
        <taxon>Pseudomonadati</taxon>
        <taxon>Pseudomonadota</taxon>
        <taxon>Alphaproteobacteria</taxon>
        <taxon>Hyphomicrobiales</taxon>
        <taxon>Methylobacteriaceae</taxon>
        <taxon>Methylobacterium</taxon>
    </lineage>
</organism>
<feature type="region of interest" description="Disordered" evidence="1">
    <location>
        <begin position="29"/>
        <end position="62"/>
    </location>
</feature>
<gene>
    <name evidence="2" type="ORF">OCOJLMKI_2483</name>
</gene>
<name>A0ABQ4RYL5_9HYPH</name>
<reference evidence="2" key="2">
    <citation type="submission" date="2021-08" db="EMBL/GenBank/DDBJ databases">
        <authorList>
            <person name="Tani A."/>
            <person name="Ola A."/>
            <person name="Ogura Y."/>
            <person name="Katsura K."/>
            <person name="Hayashi T."/>
        </authorList>
    </citation>
    <scope>NUCLEOTIDE SEQUENCE</scope>
    <source>
        <strain evidence="2">DSM 19015</strain>
    </source>
</reference>
<evidence type="ECO:0008006" key="4">
    <source>
        <dbReference type="Google" id="ProtNLM"/>
    </source>
</evidence>
<evidence type="ECO:0000313" key="2">
    <source>
        <dbReference type="EMBL" id="GJD95272.1"/>
    </source>
</evidence>
<dbReference type="EMBL" id="BPQP01000034">
    <property type="protein sequence ID" value="GJD95272.1"/>
    <property type="molecule type" value="Genomic_DNA"/>
</dbReference>
<keyword evidence="3" id="KW-1185">Reference proteome</keyword>
<comment type="caution">
    <text evidence="2">The sequence shown here is derived from an EMBL/GenBank/DDBJ whole genome shotgun (WGS) entry which is preliminary data.</text>
</comment>
<accession>A0ABQ4RYL5</accession>
<feature type="compositionally biased region" description="Low complexity" evidence="1">
    <location>
        <begin position="29"/>
        <end position="40"/>
    </location>
</feature>
<proteinExistence type="predicted"/>
<evidence type="ECO:0000256" key="1">
    <source>
        <dbReference type="SAM" id="MobiDB-lite"/>
    </source>
</evidence>
<protein>
    <recommendedName>
        <fullName evidence="4">ATPase</fullName>
    </recommendedName>
</protein>
<dbReference type="Proteomes" id="UP001055125">
    <property type="component" value="Unassembled WGS sequence"/>
</dbReference>
<dbReference type="RefSeq" id="WP_238244408.1">
    <property type="nucleotide sequence ID" value="NZ_BPQP01000034.1"/>
</dbReference>
<evidence type="ECO:0000313" key="3">
    <source>
        <dbReference type="Proteomes" id="UP001055125"/>
    </source>
</evidence>